<evidence type="ECO:0000313" key="3">
    <source>
        <dbReference type="Proteomes" id="UP000620124"/>
    </source>
</evidence>
<gene>
    <name evidence="2" type="ORF">MVEN_01359900</name>
</gene>
<dbReference type="EMBL" id="JACAZI010000010">
    <property type="protein sequence ID" value="KAF7350540.1"/>
    <property type="molecule type" value="Genomic_DNA"/>
</dbReference>
<dbReference type="AlphaFoldDB" id="A0A8H6Y2G3"/>
<name>A0A8H6Y2G3_9AGAR</name>
<organism evidence="2 3">
    <name type="scientific">Mycena venus</name>
    <dbReference type="NCBI Taxonomy" id="2733690"/>
    <lineage>
        <taxon>Eukaryota</taxon>
        <taxon>Fungi</taxon>
        <taxon>Dikarya</taxon>
        <taxon>Basidiomycota</taxon>
        <taxon>Agaricomycotina</taxon>
        <taxon>Agaricomycetes</taxon>
        <taxon>Agaricomycetidae</taxon>
        <taxon>Agaricales</taxon>
        <taxon>Marasmiineae</taxon>
        <taxon>Mycenaceae</taxon>
        <taxon>Mycena</taxon>
    </lineage>
</organism>
<dbReference type="Proteomes" id="UP000620124">
    <property type="component" value="Unassembled WGS sequence"/>
</dbReference>
<feature type="region of interest" description="Disordered" evidence="1">
    <location>
        <begin position="225"/>
        <end position="244"/>
    </location>
</feature>
<comment type="caution">
    <text evidence="2">The sequence shown here is derived from an EMBL/GenBank/DDBJ whole genome shotgun (WGS) entry which is preliminary data.</text>
</comment>
<accession>A0A8H6Y2G3</accession>
<proteinExistence type="predicted"/>
<reference evidence="2" key="1">
    <citation type="submission" date="2020-05" db="EMBL/GenBank/DDBJ databases">
        <title>Mycena genomes resolve the evolution of fungal bioluminescence.</title>
        <authorList>
            <person name="Tsai I.J."/>
        </authorList>
    </citation>
    <scope>NUCLEOTIDE SEQUENCE</scope>
    <source>
        <strain evidence="2">CCC161011</strain>
    </source>
</reference>
<dbReference type="OrthoDB" id="3265206at2759"/>
<evidence type="ECO:0000313" key="2">
    <source>
        <dbReference type="EMBL" id="KAF7350540.1"/>
    </source>
</evidence>
<keyword evidence="3" id="KW-1185">Reference proteome</keyword>
<protein>
    <submittedName>
        <fullName evidence="2">Uncharacterized protein</fullName>
    </submittedName>
</protein>
<evidence type="ECO:0000256" key="1">
    <source>
        <dbReference type="SAM" id="MobiDB-lite"/>
    </source>
</evidence>
<sequence length="791" mass="88651">MATSISIDIGGILREIRTMVTEIKNGIAATNEKKKAAQLLVYRALSLHPALDHMRPPTGMLADVDWYTELRSTFNSGIFRRLDSVAKLLSAAFGDAIRRDENPDLEEELEKLVSVKEVFISLRKMIKTKLPLPPDRNPFQGRDYNPQDEDKALPRSELWGYALSEDLRYEYDVRHNPALLLRPLSGKTIIPQTKLTMLIVQWAACNFGLGKKSIRLKASTPTLFWNADPPPPNREEDRISVSSSSSRDSVAFEASENYATTPYEAMWLDDPTELWVHSRFCSVYPVHGWAHQSFVRVRLFNAFCGTQILPDFFQILAAVHVADRLFRHIPADIWHYAEQFIVARSLLLWKTADATQPWITQLPVLSSEERSSMVIFVDTLKWYETHPSLVVDFSPDLTELRDFMVNPIRRCPDAHDILSLPEISSWDTHSGINVLPNFDPETCVCAGRRRSPAAEAWLDGLVSRIECQFTLFLDVDRRMGPAVLEIANAMGIAIGSQISDQLLLRFSVALHILKDDIPVSIPKAPGPFGLGYVVSMPWTTDREDYRVDDGPDRVLFVNGGWLYDSISTNGVTLLHEREDFNIVYHTNMPGKFSAVSASKPTCFHSLSVCDQAGFAAPHGALAALIRVKCLGRVIETVWKLNVRQGAPCEHTVLWSRATQTSPTGVDLIQLVLPPSDASLMAEHTTVLGELAFQASDNATNRRHKLLREMLDELSRRVEPLTKPGSPVERTRACIVRCGARDGSVDAVVVLAASLRKSVYVLDRRECWECALTRMSENGHTIGISIDTKDSV</sequence>